<reference evidence="1 2" key="1">
    <citation type="submission" date="2024-01" db="EMBL/GenBank/DDBJ databases">
        <title>The genomes of 5 underutilized Papilionoideae crops provide insights into root nodulation and disease resistanc.</title>
        <authorList>
            <person name="Jiang F."/>
        </authorList>
    </citation>
    <scope>NUCLEOTIDE SEQUENCE [LARGE SCALE GENOMIC DNA]</scope>
    <source>
        <strain evidence="1">LVBAO_FW01</strain>
        <tissue evidence="1">Leaves</tissue>
    </source>
</reference>
<protein>
    <submittedName>
        <fullName evidence="1">Uncharacterized protein</fullName>
    </submittedName>
</protein>
<sequence>MHLYLLNLCDRNTTCLNCLSMTMILDSLPPPLSLSIKYEIQKHIRSWLRHCNVLNGSPIFFHSLSLRLHILDNPPRVCGMTLLQDLAAIVFLVGF</sequence>
<proteinExistence type="predicted"/>
<name>A0AAN9QNJ9_CANGL</name>
<accession>A0AAN9QNJ9</accession>
<dbReference type="AlphaFoldDB" id="A0AAN9QNJ9"/>
<evidence type="ECO:0000313" key="2">
    <source>
        <dbReference type="Proteomes" id="UP001367508"/>
    </source>
</evidence>
<evidence type="ECO:0000313" key="1">
    <source>
        <dbReference type="EMBL" id="KAK7337713.1"/>
    </source>
</evidence>
<organism evidence="1 2">
    <name type="scientific">Canavalia gladiata</name>
    <name type="common">Sword bean</name>
    <name type="synonym">Dolichos gladiatus</name>
    <dbReference type="NCBI Taxonomy" id="3824"/>
    <lineage>
        <taxon>Eukaryota</taxon>
        <taxon>Viridiplantae</taxon>
        <taxon>Streptophyta</taxon>
        <taxon>Embryophyta</taxon>
        <taxon>Tracheophyta</taxon>
        <taxon>Spermatophyta</taxon>
        <taxon>Magnoliopsida</taxon>
        <taxon>eudicotyledons</taxon>
        <taxon>Gunneridae</taxon>
        <taxon>Pentapetalae</taxon>
        <taxon>rosids</taxon>
        <taxon>fabids</taxon>
        <taxon>Fabales</taxon>
        <taxon>Fabaceae</taxon>
        <taxon>Papilionoideae</taxon>
        <taxon>50 kb inversion clade</taxon>
        <taxon>NPAAA clade</taxon>
        <taxon>indigoferoid/millettioid clade</taxon>
        <taxon>Phaseoleae</taxon>
        <taxon>Canavalia</taxon>
    </lineage>
</organism>
<dbReference type="EMBL" id="JAYMYQ010000004">
    <property type="protein sequence ID" value="KAK7337713.1"/>
    <property type="molecule type" value="Genomic_DNA"/>
</dbReference>
<gene>
    <name evidence="1" type="ORF">VNO77_18299</name>
</gene>
<keyword evidence="2" id="KW-1185">Reference proteome</keyword>
<dbReference type="Proteomes" id="UP001367508">
    <property type="component" value="Unassembled WGS sequence"/>
</dbReference>
<comment type="caution">
    <text evidence="1">The sequence shown here is derived from an EMBL/GenBank/DDBJ whole genome shotgun (WGS) entry which is preliminary data.</text>
</comment>